<protein>
    <submittedName>
        <fullName evidence="1">Uncharacterized protein</fullName>
    </submittedName>
</protein>
<reference evidence="1 2" key="1">
    <citation type="submission" date="2020-06" db="EMBL/GenBank/DDBJ databases">
        <title>Complete Genome Sequence of Clostridium muelleri sp. nov. P21T, an Acid-Alcohol Producing Acetogen Isolated from Old Hay.</title>
        <authorList>
            <person name="Duncan K.E."/>
            <person name="Tanner R.S."/>
        </authorList>
    </citation>
    <scope>NUCLEOTIDE SEQUENCE [LARGE SCALE GENOMIC DNA]</scope>
    <source>
        <strain evidence="1 2">P21</strain>
    </source>
</reference>
<gene>
    <name evidence="1" type="ORF">HBE96_20815</name>
</gene>
<evidence type="ECO:0000313" key="2">
    <source>
        <dbReference type="Proteomes" id="UP000537131"/>
    </source>
</evidence>
<accession>A0A7Y0EM96</accession>
<dbReference type="Proteomes" id="UP000537131">
    <property type="component" value="Unassembled WGS sequence"/>
</dbReference>
<name>A0A7Y0EM96_9CLOT</name>
<sequence length="60" mass="6945">MIRSYRFEKGKDKYIVFYEKVPLSGWSVASVIVFVSKRMTLPLVKLSNFAEEIAEGNIRC</sequence>
<organism evidence="1 2">
    <name type="scientific">Clostridium muellerianum</name>
    <dbReference type="NCBI Taxonomy" id="2716538"/>
    <lineage>
        <taxon>Bacteria</taxon>
        <taxon>Bacillati</taxon>
        <taxon>Bacillota</taxon>
        <taxon>Clostridia</taxon>
        <taxon>Eubacteriales</taxon>
        <taxon>Clostridiaceae</taxon>
        <taxon>Clostridium</taxon>
    </lineage>
</organism>
<comment type="caution">
    <text evidence="1">The sequence shown here is derived from an EMBL/GenBank/DDBJ whole genome shotgun (WGS) entry which is preliminary data.</text>
</comment>
<dbReference type="AlphaFoldDB" id="A0A7Y0EM96"/>
<evidence type="ECO:0000313" key="1">
    <source>
        <dbReference type="EMBL" id="NMM65035.1"/>
    </source>
</evidence>
<proteinExistence type="predicted"/>
<keyword evidence="2" id="KW-1185">Reference proteome</keyword>
<dbReference type="EMBL" id="JABBNI010000058">
    <property type="protein sequence ID" value="NMM65035.1"/>
    <property type="molecule type" value="Genomic_DNA"/>
</dbReference>